<dbReference type="RefSeq" id="XP_003644703.1">
    <property type="nucleotide sequence ID" value="XM_003644655.1"/>
</dbReference>
<dbReference type="Gene3D" id="1.10.287.1130">
    <property type="entry name" value="CytochromE C oxidase copper chaperone"/>
    <property type="match status" value="1"/>
</dbReference>
<evidence type="ECO:0000256" key="4">
    <source>
        <dbReference type="ARBA" id="ARBA00023128"/>
    </source>
</evidence>
<name>G8JNH0_ERECY</name>
<dbReference type="Pfam" id="PF08991">
    <property type="entry name" value="CMC4"/>
    <property type="match status" value="1"/>
</dbReference>
<organism evidence="8 9">
    <name type="scientific">Eremothecium cymbalariae (strain CBS 270.75 / DBVPG 7215 / KCTC 17166 / NRRL Y-17582)</name>
    <name type="common">Yeast</name>
    <dbReference type="NCBI Taxonomy" id="931890"/>
    <lineage>
        <taxon>Eukaryota</taxon>
        <taxon>Fungi</taxon>
        <taxon>Dikarya</taxon>
        <taxon>Ascomycota</taxon>
        <taxon>Saccharomycotina</taxon>
        <taxon>Saccharomycetes</taxon>
        <taxon>Saccharomycetales</taxon>
        <taxon>Saccharomycetaceae</taxon>
        <taxon>Eremothecium</taxon>
    </lineage>
</organism>
<dbReference type="SUPFAM" id="SSF47072">
    <property type="entry name" value="Cysteine alpha-hairpin motif"/>
    <property type="match status" value="1"/>
</dbReference>
<evidence type="ECO:0000313" key="8">
    <source>
        <dbReference type="EMBL" id="AET37886.1"/>
    </source>
</evidence>
<dbReference type="InParanoid" id="G8JNH0"/>
<feature type="disulfide bond" evidence="6">
    <location>
        <begin position="165"/>
        <end position="176"/>
    </location>
</feature>
<dbReference type="AlphaFoldDB" id="G8JNH0"/>
<evidence type="ECO:0000256" key="6">
    <source>
        <dbReference type="PIRSR" id="PIRSR627179-50"/>
    </source>
</evidence>
<dbReference type="EMBL" id="CP002498">
    <property type="protein sequence ID" value="AET37886.1"/>
    <property type="molecule type" value="Genomic_DNA"/>
</dbReference>
<reference evidence="9" key="1">
    <citation type="journal article" date="2012" name="G3 (Bethesda)">
        <title>Pichia sorbitophila, an interspecies yeast hybrid reveals early steps of genome resolution following polyploidization.</title>
        <authorList>
            <person name="Leh Louis V."/>
            <person name="Despons L."/>
            <person name="Friedrich A."/>
            <person name="Martin T."/>
            <person name="Durrens P."/>
            <person name="Casaregola S."/>
            <person name="Neuveglise C."/>
            <person name="Fairhead C."/>
            <person name="Marck C."/>
            <person name="Cruz J.A."/>
            <person name="Straub M.L."/>
            <person name="Kugler V."/>
            <person name="Sacerdot C."/>
            <person name="Uzunov Z."/>
            <person name="Thierry A."/>
            <person name="Weiss S."/>
            <person name="Bleykasten C."/>
            <person name="De Montigny J."/>
            <person name="Jacques N."/>
            <person name="Jung P."/>
            <person name="Lemaire M."/>
            <person name="Mallet S."/>
            <person name="Morel G."/>
            <person name="Richard G.F."/>
            <person name="Sarkar A."/>
            <person name="Savel G."/>
            <person name="Schacherer J."/>
            <person name="Seret M.L."/>
            <person name="Talla E."/>
            <person name="Samson G."/>
            <person name="Jubin C."/>
            <person name="Poulain J."/>
            <person name="Vacherie B."/>
            <person name="Barbe V."/>
            <person name="Pelletier E."/>
            <person name="Sherman D.J."/>
            <person name="Westhof E."/>
            <person name="Weissenbach J."/>
            <person name="Baret P.V."/>
            <person name="Wincker P."/>
            <person name="Gaillardin C."/>
            <person name="Dujon B."/>
            <person name="Souciet J.L."/>
        </authorList>
    </citation>
    <scope>NUCLEOTIDE SEQUENCE [LARGE SCALE GENOMIC DNA]</scope>
    <source>
        <strain evidence="9">CBS 270.75 / DBVPG 7215 / KCTC 17166 / NRRL Y-17582</strain>
    </source>
</reference>
<dbReference type="STRING" id="931890.G8JNH0"/>
<feature type="disulfide bond" evidence="6">
    <location>
        <begin position="187"/>
        <end position="202"/>
    </location>
</feature>
<dbReference type="OrthoDB" id="13601at2759"/>
<evidence type="ECO:0000256" key="7">
    <source>
        <dbReference type="SAM" id="MobiDB-lite"/>
    </source>
</evidence>
<evidence type="ECO:0000256" key="1">
    <source>
        <dbReference type="ARBA" id="ARBA00004569"/>
    </source>
</evidence>
<dbReference type="HOGENOM" id="CLU_1161126_0_0_1"/>
<sequence length="239" mass="25167">MRTVSSHHFFPTRNTANGSIPAQSATPSKNTHTGVMSQRKTRKRCCCVCIEQHRGGTQYNDRNNDNNSHRHGPAGHGGGQKSTFGLSGGFLARTLLSSTRYKVTGPCGAARGLCDNLSGVVLLGCFGFGTDKGKRRTTHESGKKLGWPCAVMGACKAEACAIQACLKRHGYDEGRCVAAVNELYACCRRFYRGQRGGSSSCCPGAEVVERRVGGGRAAGTGAVGGGATGGHVVRWAQDT</sequence>
<dbReference type="PANTHER" id="PTHR15590:SF0">
    <property type="entry name" value="CX9C MOTIF-CONTAINING PROTEIN 4"/>
    <property type="match status" value="1"/>
</dbReference>
<accession>G8JNH0</accession>
<gene>
    <name evidence="8" type="ordered locus">Ecym_2134</name>
</gene>
<dbReference type="PROSITE" id="PS51808">
    <property type="entry name" value="CHCH"/>
    <property type="match status" value="1"/>
</dbReference>
<dbReference type="InterPro" id="IPR027179">
    <property type="entry name" value="CMC4"/>
</dbReference>
<protein>
    <recommendedName>
        <fullName evidence="3">Cx9C motif-containing protein 4, mitochondrial</fullName>
    </recommendedName>
</protein>
<keyword evidence="5 6" id="KW-1015">Disulfide bond</keyword>
<evidence type="ECO:0000256" key="5">
    <source>
        <dbReference type="ARBA" id="ARBA00023157"/>
    </source>
</evidence>
<proteinExistence type="inferred from homology"/>
<comment type="similarity">
    <text evidence="2">Belongs to the CMC4 family.</text>
</comment>
<comment type="subcellular location">
    <subcellularLocation>
        <location evidence="1">Mitochondrion intermembrane space</location>
    </subcellularLocation>
</comment>
<feature type="region of interest" description="Disordered" evidence="7">
    <location>
        <begin position="1"/>
        <end position="35"/>
    </location>
</feature>
<feature type="region of interest" description="Disordered" evidence="7">
    <location>
        <begin position="58"/>
        <end position="79"/>
    </location>
</feature>
<dbReference type="InterPro" id="IPR009069">
    <property type="entry name" value="Cys_alpha_HP_mot_SF"/>
</dbReference>
<dbReference type="GO" id="GO:0005758">
    <property type="term" value="C:mitochondrial intermembrane space"/>
    <property type="evidence" value="ECO:0007669"/>
    <property type="project" value="UniProtKB-SubCell"/>
</dbReference>
<evidence type="ECO:0000256" key="2">
    <source>
        <dbReference type="ARBA" id="ARBA00009858"/>
    </source>
</evidence>
<keyword evidence="4" id="KW-0496">Mitochondrion</keyword>
<keyword evidence="9" id="KW-1185">Reference proteome</keyword>
<dbReference type="KEGG" id="erc:Ecym_2134"/>
<dbReference type="PANTHER" id="PTHR15590">
    <property type="entry name" value="CX9C MOTIF-CONTAINING PROTEIN 4"/>
    <property type="match status" value="1"/>
</dbReference>
<evidence type="ECO:0000313" key="9">
    <source>
        <dbReference type="Proteomes" id="UP000006790"/>
    </source>
</evidence>
<dbReference type="GeneID" id="11473010"/>
<dbReference type="Proteomes" id="UP000006790">
    <property type="component" value="Chromosome 2"/>
</dbReference>
<evidence type="ECO:0000256" key="3">
    <source>
        <dbReference type="ARBA" id="ARBA00019406"/>
    </source>
</evidence>
<feature type="disulfide bond" evidence="6">
    <location>
        <begin position="155"/>
        <end position="186"/>
    </location>
</feature>